<dbReference type="GO" id="GO:0008933">
    <property type="term" value="F:peptidoglycan lytic transglycosylase activity"/>
    <property type="evidence" value="ECO:0007669"/>
    <property type="project" value="InterPro"/>
</dbReference>
<dbReference type="EMBL" id="ABCS01000025">
    <property type="protein sequence ID" value="EDM78894.1"/>
    <property type="molecule type" value="Genomic_DNA"/>
</dbReference>
<evidence type="ECO:0000256" key="1">
    <source>
        <dbReference type="ARBA" id="ARBA00007734"/>
    </source>
</evidence>
<dbReference type="GO" id="GO:0000270">
    <property type="term" value="P:peptidoglycan metabolic process"/>
    <property type="evidence" value="ECO:0007669"/>
    <property type="project" value="InterPro"/>
</dbReference>
<dbReference type="PANTHER" id="PTHR37423">
    <property type="entry name" value="SOLUBLE LYTIC MUREIN TRANSGLYCOSYLASE-RELATED"/>
    <property type="match status" value="1"/>
</dbReference>
<keyword evidence="4" id="KW-1185">Reference proteome</keyword>
<dbReference type="CDD" id="cd00254">
    <property type="entry name" value="LT-like"/>
    <property type="match status" value="1"/>
</dbReference>
<dbReference type="OrthoDB" id="9781970at2"/>
<dbReference type="PANTHER" id="PTHR37423:SF2">
    <property type="entry name" value="MEMBRANE-BOUND LYTIC MUREIN TRANSGLYCOSYLASE C"/>
    <property type="match status" value="1"/>
</dbReference>
<reference evidence="3 4" key="1">
    <citation type="submission" date="2007-06" db="EMBL/GenBank/DDBJ databases">
        <authorList>
            <person name="Shimkets L."/>
            <person name="Ferriera S."/>
            <person name="Johnson J."/>
            <person name="Kravitz S."/>
            <person name="Beeson K."/>
            <person name="Sutton G."/>
            <person name="Rogers Y.-H."/>
            <person name="Friedman R."/>
            <person name="Frazier M."/>
            <person name="Venter J.C."/>
        </authorList>
    </citation>
    <scope>NUCLEOTIDE SEQUENCE [LARGE SCALE GENOMIC DNA]</scope>
    <source>
        <strain evidence="3 4">SIR-1</strain>
    </source>
</reference>
<comment type="caution">
    <text evidence="3">The sequence shown here is derived from an EMBL/GenBank/DDBJ whole genome shotgun (WGS) entry which is preliminary data.</text>
</comment>
<dbReference type="InterPro" id="IPR008258">
    <property type="entry name" value="Transglycosylase_SLT_dom_1"/>
</dbReference>
<dbReference type="GO" id="GO:0016020">
    <property type="term" value="C:membrane"/>
    <property type="evidence" value="ECO:0007669"/>
    <property type="project" value="InterPro"/>
</dbReference>
<sequence length="252" mass="27779">MPKLSRVTRRQLRLASLGALSLGLAVLLGQPHTVEAGKPRGPAGNNNYFKYVDEDGVIHITNRPRGKGGDWKLYKSVKANRTGSSPDAFRVGPDRKTRTLDTERAHRYDAYIRGAARRYQLPESFVRAVIHTESRFNPSAVSRAGAMGLMQLMPSTAKFLGVSQPFDPRQNIYGGCKLLRLLANRFNGDMVLVAAGYNAGAGAVLKYEGVPPYAETRAYVKSVLRRYYAYERQTQLGGGTAVRRGPARHIAN</sequence>
<evidence type="ECO:0000259" key="2">
    <source>
        <dbReference type="Pfam" id="PF01464"/>
    </source>
</evidence>
<evidence type="ECO:0000313" key="3">
    <source>
        <dbReference type="EMBL" id="EDM78894.1"/>
    </source>
</evidence>
<dbReference type="PROSITE" id="PS00922">
    <property type="entry name" value="TRANSGLYCOSYLASE"/>
    <property type="match status" value="1"/>
</dbReference>
<dbReference type="Pfam" id="PF01464">
    <property type="entry name" value="SLT"/>
    <property type="match status" value="1"/>
</dbReference>
<dbReference type="InterPro" id="IPR023346">
    <property type="entry name" value="Lysozyme-like_dom_sf"/>
</dbReference>
<organism evidence="3 4">
    <name type="scientific">Plesiocystis pacifica SIR-1</name>
    <dbReference type="NCBI Taxonomy" id="391625"/>
    <lineage>
        <taxon>Bacteria</taxon>
        <taxon>Pseudomonadati</taxon>
        <taxon>Myxococcota</taxon>
        <taxon>Polyangia</taxon>
        <taxon>Nannocystales</taxon>
        <taxon>Nannocystaceae</taxon>
        <taxon>Plesiocystis</taxon>
    </lineage>
</organism>
<dbReference type="SUPFAM" id="SSF53955">
    <property type="entry name" value="Lysozyme-like"/>
    <property type="match status" value="1"/>
</dbReference>
<dbReference type="Proteomes" id="UP000005801">
    <property type="component" value="Unassembled WGS sequence"/>
</dbReference>
<accession>A6G5F1</accession>
<dbReference type="Gene3D" id="1.10.530.10">
    <property type="match status" value="1"/>
</dbReference>
<name>A6G5F1_9BACT</name>
<dbReference type="RefSeq" id="WP_006971950.1">
    <property type="nucleotide sequence ID" value="NZ_ABCS01000025.1"/>
</dbReference>
<evidence type="ECO:0000313" key="4">
    <source>
        <dbReference type="Proteomes" id="UP000005801"/>
    </source>
</evidence>
<proteinExistence type="inferred from homology"/>
<feature type="domain" description="Transglycosylase SLT" evidence="2">
    <location>
        <begin position="111"/>
        <end position="209"/>
    </location>
</feature>
<dbReference type="eggNOG" id="COG0741">
    <property type="taxonomic scope" value="Bacteria"/>
</dbReference>
<dbReference type="STRING" id="391625.PPSIR1_03458"/>
<gene>
    <name evidence="3" type="ORF">PPSIR1_03458</name>
</gene>
<comment type="similarity">
    <text evidence="1">Belongs to the transglycosylase Slt family.</text>
</comment>
<dbReference type="InterPro" id="IPR000189">
    <property type="entry name" value="Transglyc_AS"/>
</dbReference>
<dbReference type="AlphaFoldDB" id="A6G5F1"/>
<protein>
    <submittedName>
        <fullName evidence="3">Transglycosylase SLT domain protein</fullName>
    </submittedName>
</protein>